<protein>
    <submittedName>
        <fullName evidence="8">Integrase</fullName>
    </submittedName>
</protein>
<dbReference type="SUPFAM" id="SSF56349">
    <property type="entry name" value="DNA breaking-rejoining enzymes"/>
    <property type="match status" value="1"/>
</dbReference>
<dbReference type="InterPro" id="IPR038488">
    <property type="entry name" value="Integrase_DNA-bd_sf"/>
</dbReference>
<evidence type="ECO:0000259" key="7">
    <source>
        <dbReference type="PROSITE" id="PS51900"/>
    </source>
</evidence>
<organism evidence="8 9">
    <name type="scientific">[Actinobacillus] rossii</name>
    <dbReference type="NCBI Taxonomy" id="123820"/>
    <lineage>
        <taxon>Bacteria</taxon>
        <taxon>Pseudomonadati</taxon>
        <taxon>Pseudomonadota</taxon>
        <taxon>Gammaproteobacteria</taxon>
        <taxon>Pasteurellales</taxon>
        <taxon>Pasteurellaceae</taxon>
    </lineage>
</organism>
<dbReference type="OrthoDB" id="9795573at2"/>
<dbReference type="PANTHER" id="PTHR30629">
    <property type="entry name" value="PROPHAGE INTEGRASE"/>
    <property type="match status" value="1"/>
</dbReference>
<dbReference type="InterPro" id="IPR010998">
    <property type="entry name" value="Integrase_recombinase_N"/>
</dbReference>
<comment type="similarity">
    <text evidence="1">Belongs to the 'phage' integrase family.</text>
</comment>
<evidence type="ECO:0000256" key="5">
    <source>
        <dbReference type="PROSITE-ProRule" id="PRU01248"/>
    </source>
</evidence>
<keyword evidence="9" id="KW-1185">Reference proteome</keyword>
<dbReference type="InterPro" id="IPR050808">
    <property type="entry name" value="Phage_Integrase"/>
</dbReference>
<keyword evidence="3 5" id="KW-0238">DNA-binding</keyword>
<dbReference type="GO" id="GO:0003677">
    <property type="term" value="F:DNA binding"/>
    <property type="evidence" value="ECO:0007669"/>
    <property type="project" value="UniProtKB-UniRule"/>
</dbReference>
<dbReference type="Gene3D" id="3.30.160.390">
    <property type="entry name" value="Integrase, DNA-binding domain"/>
    <property type="match status" value="1"/>
</dbReference>
<dbReference type="Proteomes" id="UP000254649">
    <property type="component" value="Unassembled WGS sequence"/>
</dbReference>
<dbReference type="Pfam" id="PF22022">
    <property type="entry name" value="Phage_int_M"/>
    <property type="match status" value="1"/>
</dbReference>
<feature type="domain" description="Core-binding (CB)" evidence="7">
    <location>
        <begin position="105"/>
        <end position="191"/>
    </location>
</feature>
<dbReference type="InterPro" id="IPR002104">
    <property type="entry name" value="Integrase_catalytic"/>
</dbReference>
<name>A0A380TNU3_9PAST</name>
<dbReference type="AlphaFoldDB" id="A0A380TNU3"/>
<dbReference type="Gene3D" id="1.10.150.130">
    <property type="match status" value="1"/>
</dbReference>
<dbReference type="PROSITE" id="PS51900">
    <property type="entry name" value="CB"/>
    <property type="match status" value="1"/>
</dbReference>
<dbReference type="InterPro" id="IPR044068">
    <property type="entry name" value="CB"/>
</dbReference>
<dbReference type="InterPro" id="IPR013762">
    <property type="entry name" value="Integrase-like_cat_sf"/>
</dbReference>
<sequence>MARITKALTNTEVNNAKAKTADYKLMDGKGLFLLVKKTGVKIWRFNYFKPYSKARTEISLGTFPNVSLAQARAMREEYRALLAQDIDPQEHRQQRQEEEQARRENTFLHLAEQWKAKMLVDVKNGELKEETFTKNWTIITKYLLPELGTMPIESITPKQVIQTIRPLDERGRAETRDRAIALLNRVMKFAVNCNALEFNKCVNVKDHYSRPKAEHYKTIRPEELPELLTTLKDYQLSTQTKLLIKWQLLTMTRPNESVGALWEEIDLDAKTWTIPAHKMKMKVAHVIPLSTQSLAILEKMRVISCNSPYIFQSEIKPQQPMNKQTANRALRLIGFHGRLVSHGMRAIASTYLNERLINSDVIESCLAHGIKDQVRKAYNRADYLEERRKVMQIWGDYVESCSNGL</sequence>
<gene>
    <name evidence="8" type="primary">intA_1</name>
    <name evidence="8" type="ORF">NCTC10801_00327</name>
</gene>
<feature type="domain" description="Tyr recombinase" evidence="6">
    <location>
        <begin position="214"/>
        <end position="391"/>
    </location>
</feature>
<dbReference type="PROSITE" id="PS51898">
    <property type="entry name" value="TYR_RECOMBINASE"/>
    <property type="match status" value="1"/>
</dbReference>
<evidence type="ECO:0000313" key="9">
    <source>
        <dbReference type="Proteomes" id="UP000254649"/>
    </source>
</evidence>
<dbReference type="GO" id="GO:0015074">
    <property type="term" value="P:DNA integration"/>
    <property type="evidence" value="ECO:0007669"/>
    <property type="project" value="UniProtKB-KW"/>
</dbReference>
<dbReference type="InterPro" id="IPR011010">
    <property type="entry name" value="DNA_brk_join_enz"/>
</dbReference>
<evidence type="ECO:0000256" key="4">
    <source>
        <dbReference type="ARBA" id="ARBA00023172"/>
    </source>
</evidence>
<dbReference type="EMBL" id="UFRQ01000003">
    <property type="protein sequence ID" value="SUT88065.1"/>
    <property type="molecule type" value="Genomic_DNA"/>
</dbReference>
<dbReference type="Pfam" id="PF00589">
    <property type="entry name" value="Phage_integrase"/>
    <property type="match status" value="1"/>
</dbReference>
<dbReference type="InterPro" id="IPR053876">
    <property type="entry name" value="Phage_int_M"/>
</dbReference>
<evidence type="ECO:0000259" key="6">
    <source>
        <dbReference type="PROSITE" id="PS51898"/>
    </source>
</evidence>
<dbReference type="GO" id="GO:0006310">
    <property type="term" value="P:DNA recombination"/>
    <property type="evidence" value="ECO:0007669"/>
    <property type="project" value="UniProtKB-KW"/>
</dbReference>
<evidence type="ECO:0000256" key="3">
    <source>
        <dbReference type="ARBA" id="ARBA00023125"/>
    </source>
</evidence>
<accession>A0A380TNU3</accession>
<evidence type="ECO:0000256" key="1">
    <source>
        <dbReference type="ARBA" id="ARBA00008857"/>
    </source>
</evidence>
<dbReference type="CDD" id="cd00801">
    <property type="entry name" value="INT_P4_C"/>
    <property type="match status" value="1"/>
</dbReference>
<reference evidence="8 9" key="1">
    <citation type="submission" date="2018-06" db="EMBL/GenBank/DDBJ databases">
        <authorList>
            <consortium name="Pathogen Informatics"/>
            <person name="Doyle S."/>
        </authorList>
    </citation>
    <scope>NUCLEOTIDE SEQUENCE [LARGE SCALE GENOMIC DNA]</scope>
    <source>
        <strain evidence="8 9">NCTC10801</strain>
    </source>
</reference>
<proteinExistence type="inferred from homology"/>
<evidence type="ECO:0000313" key="8">
    <source>
        <dbReference type="EMBL" id="SUT88065.1"/>
    </source>
</evidence>
<keyword evidence="4" id="KW-0233">DNA recombination</keyword>
<dbReference type="InterPro" id="IPR025166">
    <property type="entry name" value="Integrase_DNA_bind_dom"/>
</dbReference>
<dbReference type="Pfam" id="PF13356">
    <property type="entry name" value="Arm-DNA-bind_3"/>
    <property type="match status" value="1"/>
</dbReference>
<keyword evidence="2" id="KW-0229">DNA integration</keyword>
<evidence type="ECO:0000256" key="2">
    <source>
        <dbReference type="ARBA" id="ARBA00022908"/>
    </source>
</evidence>
<dbReference type="PANTHER" id="PTHR30629:SF6">
    <property type="entry name" value="PROPHAGE INTEGRASE INTA-RELATED"/>
    <property type="match status" value="1"/>
</dbReference>
<dbReference type="Gene3D" id="1.10.443.10">
    <property type="entry name" value="Intergrase catalytic core"/>
    <property type="match status" value="1"/>
</dbReference>